<dbReference type="InterPro" id="IPR036928">
    <property type="entry name" value="AS_sf"/>
</dbReference>
<dbReference type="GO" id="GO:0003824">
    <property type="term" value="F:catalytic activity"/>
    <property type="evidence" value="ECO:0007669"/>
    <property type="project" value="InterPro"/>
</dbReference>
<protein>
    <submittedName>
        <fullName evidence="2">Amidase</fullName>
    </submittedName>
</protein>
<dbReference type="RefSeq" id="WP_169492169.1">
    <property type="nucleotide sequence ID" value="NZ_JABBGM010000002.1"/>
</dbReference>
<reference evidence="2 3" key="1">
    <citation type="submission" date="2020-04" db="EMBL/GenBank/DDBJ databases">
        <title>Novosphingobium sp. TW-4 isolated from soil.</title>
        <authorList>
            <person name="Dahal R.H."/>
            <person name="Chaudhary D.K."/>
        </authorList>
    </citation>
    <scope>NUCLEOTIDE SEQUENCE [LARGE SCALE GENOMIC DNA]</scope>
    <source>
        <strain evidence="2 3">TW-4</strain>
    </source>
</reference>
<keyword evidence="3" id="KW-1185">Reference proteome</keyword>
<dbReference type="InterPro" id="IPR023631">
    <property type="entry name" value="Amidase_dom"/>
</dbReference>
<accession>A0A7Y0G9R0</accession>
<evidence type="ECO:0000259" key="1">
    <source>
        <dbReference type="Pfam" id="PF01425"/>
    </source>
</evidence>
<dbReference type="InterPro" id="IPR000120">
    <property type="entry name" value="Amidase"/>
</dbReference>
<evidence type="ECO:0000313" key="2">
    <source>
        <dbReference type="EMBL" id="NML92887.1"/>
    </source>
</evidence>
<evidence type="ECO:0000313" key="3">
    <source>
        <dbReference type="Proteomes" id="UP000583556"/>
    </source>
</evidence>
<organism evidence="2 3">
    <name type="scientific">Novosphingobium olei</name>
    <dbReference type="NCBI Taxonomy" id="2728851"/>
    <lineage>
        <taxon>Bacteria</taxon>
        <taxon>Pseudomonadati</taxon>
        <taxon>Pseudomonadota</taxon>
        <taxon>Alphaproteobacteria</taxon>
        <taxon>Sphingomonadales</taxon>
        <taxon>Sphingomonadaceae</taxon>
        <taxon>Novosphingobium</taxon>
    </lineage>
</organism>
<dbReference type="Pfam" id="PF01425">
    <property type="entry name" value="Amidase"/>
    <property type="match status" value="1"/>
</dbReference>
<dbReference type="SUPFAM" id="SSF75304">
    <property type="entry name" value="Amidase signature (AS) enzymes"/>
    <property type="match status" value="1"/>
</dbReference>
<dbReference type="InterPro" id="IPR020556">
    <property type="entry name" value="Amidase_CS"/>
</dbReference>
<name>A0A7Y0G9R0_9SPHN</name>
<proteinExistence type="predicted"/>
<sequence length="460" mass="47249">MSDALADLDLVALADAIAAGDVTAEAATSSALEAATRHSALNAVVRLDPEGALEAARAADRRRAASGVSGPLHGVPLAHKDMFYRAGRVTGCGSIIRRDFVATTTSSLLERLDVAGAIEIGQLHMAEFAMGPTGHNAHLGRCGNPWNPAAISGGSSSGSGAAVGARIVAGALGSDTGGSVRLPAALCGVVGLKPTHGLLPQDGMMPLSESLDTAGPLARSSRSVARLLGVLTGGACDYEAALAQDLRGITIGRPTGYFAEDLDPPVATAFDDALRCLADLGARVVDVAFPDGEQYAEMAALVWAPEAAAQHLSWLRDRPGDYGPQVRNRLLHGLAIPAVHHVLARRLRGSHLAAVLAGPFSLCDVIATPAMRTVTPIASAVEADSGPAMDRVVGGLSALTRPVSYLGLPALVTPMGHDARGLPMGLQLIARPQDEQSLLTIGACFEAATRHLDRRPPSAP</sequence>
<dbReference type="PROSITE" id="PS00571">
    <property type="entry name" value="AMIDASES"/>
    <property type="match status" value="1"/>
</dbReference>
<dbReference type="EMBL" id="JABBGM010000002">
    <property type="protein sequence ID" value="NML92887.1"/>
    <property type="molecule type" value="Genomic_DNA"/>
</dbReference>
<dbReference type="Gene3D" id="3.90.1300.10">
    <property type="entry name" value="Amidase signature (AS) domain"/>
    <property type="match status" value="1"/>
</dbReference>
<comment type="caution">
    <text evidence="2">The sequence shown here is derived from an EMBL/GenBank/DDBJ whole genome shotgun (WGS) entry which is preliminary data.</text>
</comment>
<dbReference type="Proteomes" id="UP000583556">
    <property type="component" value="Unassembled WGS sequence"/>
</dbReference>
<dbReference type="PANTHER" id="PTHR11895:SF176">
    <property type="entry name" value="AMIDASE AMID-RELATED"/>
    <property type="match status" value="1"/>
</dbReference>
<gene>
    <name evidence="2" type="ORF">HHL27_04290</name>
</gene>
<dbReference type="PANTHER" id="PTHR11895">
    <property type="entry name" value="TRANSAMIDASE"/>
    <property type="match status" value="1"/>
</dbReference>
<feature type="domain" description="Amidase" evidence="1">
    <location>
        <begin position="28"/>
        <end position="439"/>
    </location>
</feature>
<dbReference type="AlphaFoldDB" id="A0A7Y0G9R0"/>